<dbReference type="RefSeq" id="WP_130453093.1">
    <property type="nucleotide sequence ID" value="NZ_QYAG01000001.1"/>
</dbReference>
<protein>
    <recommendedName>
        <fullName evidence="3">Bacteriophage lambda head decoration protein D</fullName>
    </recommendedName>
</protein>
<dbReference type="OrthoDB" id="5197973at2"/>
<evidence type="ECO:0000313" key="2">
    <source>
        <dbReference type="Proteomes" id="UP000291832"/>
    </source>
</evidence>
<name>A0A4Q7U3H7_9MICO</name>
<evidence type="ECO:0008006" key="3">
    <source>
        <dbReference type="Google" id="ProtNLM"/>
    </source>
</evidence>
<evidence type="ECO:0000313" key="1">
    <source>
        <dbReference type="EMBL" id="RZT66742.1"/>
    </source>
</evidence>
<comment type="caution">
    <text evidence="1">The sequence shown here is derived from an EMBL/GenBank/DDBJ whole genome shotgun (WGS) entry which is preliminary data.</text>
</comment>
<keyword evidence="2" id="KW-1185">Reference proteome</keyword>
<proteinExistence type="predicted"/>
<sequence length="119" mass="12184">MDLTLTKESYGGSKLSWLGSRHGVDNARTVTIDRSKLATATVTAGIIPAGTPLAKAGTKVAPYTAAEGEVFVGFLLTDQAVKGGGGDIVAPLIDHGRVIVAKLPVAFTAPTNATSFVFV</sequence>
<organism evidence="1 2">
    <name type="scientific">Leucobacter luti</name>
    <dbReference type="NCBI Taxonomy" id="340320"/>
    <lineage>
        <taxon>Bacteria</taxon>
        <taxon>Bacillati</taxon>
        <taxon>Actinomycetota</taxon>
        <taxon>Actinomycetes</taxon>
        <taxon>Micrococcales</taxon>
        <taxon>Microbacteriaceae</taxon>
        <taxon>Leucobacter</taxon>
    </lineage>
</organism>
<dbReference type="EMBL" id="SHKI01000003">
    <property type="protein sequence ID" value="RZT66742.1"/>
    <property type="molecule type" value="Genomic_DNA"/>
</dbReference>
<dbReference type="Proteomes" id="UP000291832">
    <property type="component" value="Unassembled WGS sequence"/>
</dbReference>
<accession>A0A4Q7U3H7</accession>
<reference evidence="1 2" key="1">
    <citation type="journal article" date="2015" name="Stand. Genomic Sci.">
        <title>Genomic Encyclopedia of Bacterial and Archaeal Type Strains, Phase III: the genomes of soil and plant-associated and newly described type strains.</title>
        <authorList>
            <person name="Whitman W.B."/>
            <person name="Woyke T."/>
            <person name="Klenk H.P."/>
            <person name="Zhou Y."/>
            <person name="Lilburn T.G."/>
            <person name="Beck B.J."/>
            <person name="De Vos P."/>
            <person name="Vandamme P."/>
            <person name="Eisen J.A."/>
            <person name="Garrity G."/>
            <person name="Hugenholtz P."/>
            <person name="Kyrpides N.C."/>
        </authorList>
    </citation>
    <scope>NUCLEOTIDE SEQUENCE [LARGE SCALE GENOMIC DNA]</scope>
    <source>
        <strain evidence="1 2">RF6</strain>
    </source>
</reference>
<gene>
    <name evidence="1" type="ORF">EV139_0869</name>
</gene>
<dbReference type="AlphaFoldDB" id="A0A4Q7U3H7"/>